<reference evidence="1" key="1">
    <citation type="submission" date="2021-06" db="EMBL/GenBank/DDBJ databases">
        <title>Comparative genomics, transcriptomics and evolutionary studies reveal genomic signatures of adaptation to plant cell wall in hemibiotrophic fungi.</title>
        <authorList>
            <consortium name="DOE Joint Genome Institute"/>
            <person name="Baroncelli R."/>
            <person name="Diaz J.F."/>
            <person name="Benocci T."/>
            <person name="Peng M."/>
            <person name="Battaglia E."/>
            <person name="Haridas S."/>
            <person name="Andreopoulos W."/>
            <person name="Labutti K."/>
            <person name="Pangilinan J."/>
            <person name="Floch G.L."/>
            <person name="Makela M.R."/>
            <person name="Henrissat B."/>
            <person name="Grigoriev I.V."/>
            <person name="Crouch J.A."/>
            <person name="De Vries R.P."/>
            <person name="Sukno S.A."/>
            <person name="Thon M.R."/>
        </authorList>
    </citation>
    <scope>NUCLEOTIDE SEQUENCE</scope>
    <source>
        <strain evidence="1">CBS 125086</strain>
    </source>
</reference>
<proteinExistence type="predicted"/>
<accession>A0AAD8PXX6</accession>
<dbReference type="RefSeq" id="XP_060413633.1">
    <property type="nucleotide sequence ID" value="XM_060562749.1"/>
</dbReference>
<name>A0AAD8PXX6_9PEZI</name>
<evidence type="ECO:0000313" key="2">
    <source>
        <dbReference type="Proteomes" id="UP001230504"/>
    </source>
</evidence>
<gene>
    <name evidence="1" type="ORF">LY79DRAFT_659654</name>
</gene>
<protein>
    <submittedName>
        <fullName evidence="1">Uncharacterized protein</fullName>
    </submittedName>
</protein>
<dbReference type="EMBL" id="JAHLJV010000033">
    <property type="protein sequence ID" value="KAK1590135.1"/>
    <property type="molecule type" value="Genomic_DNA"/>
</dbReference>
<sequence length="177" mass="19335">MILRYGRDGDVVNMVVHLPLGHAQSNFGCSSTGLVPDLPVRTTQETTSGLGIWPQPDRSSSLEVQDWTTWLVRKSPPEMTRDPTAPLATAVGQFEIASEHAETAMGGGEDGRSPTEGWKGGNVGVVEGCQWNGNRGLLVGKIYLLGTPRQYKVGTYWGTCFTLGTWNRRRDKWSTAV</sequence>
<evidence type="ECO:0000313" key="1">
    <source>
        <dbReference type="EMBL" id="KAK1590135.1"/>
    </source>
</evidence>
<dbReference type="AlphaFoldDB" id="A0AAD8PXX6"/>
<dbReference type="Proteomes" id="UP001230504">
    <property type="component" value="Unassembled WGS sequence"/>
</dbReference>
<dbReference type="GeneID" id="85446989"/>
<keyword evidence="2" id="KW-1185">Reference proteome</keyword>
<organism evidence="1 2">
    <name type="scientific">Colletotrichum navitas</name>
    <dbReference type="NCBI Taxonomy" id="681940"/>
    <lineage>
        <taxon>Eukaryota</taxon>
        <taxon>Fungi</taxon>
        <taxon>Dikarya</taxon>
        <taxon>Ascomycota</taxon>
        <taxon>Pezizomycotina</taxon>
        <taxon>Sordariomycetes</taxon>
        <taxon>Hypocreomycetidae</taxon>
        <taxon>Glomerellales</taxon>
        <taxon>Glomerellaceae</taxon>
        <taxon>Colletotrichum</taxon>
        <taxon>Colletotrichum graminicola species complex</taxon>
    </lineage>
</organism>
<comment type="caution">
    <text evidence="1">The sequence shown here is derived from an EMBL/GenBank/DDBJ whole genome shotgun (WGS) entry which is preliminary data.</text>
</comment>